<feature type="non-terminal residue" evidence="1">
    <location>
        <position position="77"/>
    </location>
</feature>
<proteinExistence type="predicted"/>
<feature type="non-terminal residue" evidence="1">
    <location>
        <position position="1"/>
    </location>
</feature>
<sequence>SYPFFLSTLSIPTKSLQTSSLPYPYLSFFLVVIPKIPIPLQIFPTHIPPLSHCASLPFNLHEIRRLSPHVLSNQNLS</sequence>
<evidence type="ECO:0000313" key="2">
    <source>
        <dbReference type="Proteomes" id="UP000823775"/>
    </source>
</evidence>
<comment type="caution">
    <text evidence="1">The sequence shown here is derived from an EMBL/GenBank/DDBJ whole genome shotgun (WGS) entry which is preliminary data.</text>
</comment>
<keyword evidence="2" id="KW-1185">Reference proteome</keyword>
<organism evidence="1 2">
    <name type="scientific">Datura stramonium</name>
    <name type="common">Jimsonweed</name>
    <name type="synonym">Common thornapple</name>
    <dbReference type="NCBI Taxonomy" id="4076"/>
    <lineage>
        <taxon>Eukaryota</taxon>
        <taxon>Viridiplantae</taxon>
        <taxon>Streptophyta</taxon>
        <taxon>Embryophyta</taxon>
        <taxon>Tracheophyta</taxon>
        <taxon>Spermatophyta</taxon>
        <taxon>Magnoliopsida</taxon>
        <taxon>eudicotyledons</taxon>
        <taxon>Gunneridae</taxon>
        <taxon>Pentapetalae</taxon>
        <taxon>asterids</taxon>
        <taxon>lamiids</taxon>
        <taxon>Solanales</taxon>
        <taxon>Solanaceae</taxon>
        <taxon>Solanoideae</taxon>
        <taxon>Datureae</taxon>
        <taxon>Datura</taxon>
    </lineage>
</organism>
<dbReference type="EMBL" id="JACEIK010000733">
    <property type="protein sequence ID" value="MCD7461566.1"/>
    <property type="molecule type" value="Genomic_DNA"/>
</dbReference>
<protein>
    <submittedName>
        <fullName evidence="1">Uncharacterized protein</fullName>
    </submittedName>
</protein>
<name>A0ABS8SRT7_DATST</name>
<gene>
    <name evidence="1" type="ORF">HAX54_046458</name>
</gene>
<accession>A0ABS8SRT7</accession>
<reference evidence="1 2" key="1">
    <citation type="journal article" date="2021" name="BMC Genomics">
        <title>Datura genome reveals duplications of psychoactive alkaloid biosynthetic genes and high mutation rate following tissue culture.</title>
        <authorList>
            <person name="Rajewski A."/>
            <person name="Carter-House D."/>
            <person name="Stajich J."/>
            <person name="Litt A."/>
        </authorList>
    </citation>
    <scope>NUCLEOTIDE SEQUENCE [LARGE SCALE GENOMIC DNA]</scope>
    <source>
        <strain evidence="1">AR-01</strain>
    </source>
</reference>
<dbReference type="Proteomes" id="UP000823775">
    <property type="component" value="Unassembled WGS sequence"/>
</dbReference>
<evidence type="ECO:0000313" key="1">
    <source>
        <dbReference type="EMBL" id="MCD7461566.1"/>
    </source>
</evidence>